<dbReference type="Proteomes" id="UP000183567">
    <property type="component" value="Unassembled WGS sequence"/>
</dbReference>
<evidence type="ECO:0000313" key="5">
    <source>
        <dbReference type="EMBL" id="OJA18026.1"/>
    </source>
</evidence>
<reference evidence="5 6" key="1">
    <citation type="submission" date="2016-03" db="EMBL/GenBank/DDBJ databases">
        <title>Comparative genomics of the ectomycorrhizal sister species Rhizopogon vinicolor and Rhizopogon vesiculosus (Basidiomycota: Boletales) reveals a divergence of the mating type B locus.</title>
        <authorList>
            <person name="Mujic A.B."/>
            <person name="Kuo A."/>
            <person name="Tritt A."/>
            <person name="Lipzen A."/>
            <person name="Chen C."/>
            <person name="Johnson J."/>
            <person name="Sharma A."/>
            <person name="Barry K."/>
            <person name="Grigoriev I.V."/>
            <person name="Spatafora J.W."/>
        </authorList>
    </citation>
    <scope>NUCLEOTIDE SEQUENCE [LARGE SCALE GENOMIC DNA]</scope>
    <source>
        <strain evidence="5 6">AM-OR11-056</strain>
    </source>
</reference>
<dbReference type="SUPFAM" id="SSF56300">
    <property type="entry name" value="Metallo-dependent phosphatases"/>
    <property type="match status" value="1"/>
</dbReference>
<dbReference type="GO" id="GO:0006798">
    <property type="term" value="P:polyphosphate catabolic process"/>
    <property type="evidence" value="ECO:0007669"/>
    <property type="project" value="TreeGrafter"/>
</dbReference>
<dbReference type="GO" id="GO:0005615">
    <property type="term" value="C:extracellular space"/>
    <property type="evidence" value="ECO:0007669"/>
    <property type="project" value="TreeGrafter"/>
</dbReference>
<keyword evidence="6" id="KW-1185">Reference proteome</keyword>
<dbReference type="InterPro" id="IPR004843">
    <property type="entry name" value="Calcineurin-like_PHP"/>
</dbReference>
<protein>
    <recommendedName>
        <fullName evidence="4">Calcineurin-like phosphoesterase domain-containing protein</fullName>
    </recommendedName>
</protein>
<proteinExistence type="predicted"/>
<dbReference type="GO" id="GO:0000324">
    <property type="term" value="C:fungal-type vacuole"/>
    <property type="evidence" value="ECO:0007669"/>
    <property type="project" value="TreeGrafter"/>
</dbReference>
<dbReference type="Pfam" id="PF00149">
    <property type="entry name" value="Metallophos"/>
    <property type="match status" value="1"/>
</dbReference>
<sequence length="564" mass="64695">MRTQSLVFVLGLCCAATIAAPTQIVLDTSLAGDELAPRKLHGRFLHITDIHPDPFYDPGASESSACHRASVKGGRPAGYYGTPYSKCESPFRLTNFTLDFLDEHWTSEIDFVIWTGDNARHDNDKHIPRLLDEIYDLNRAVAKKMEHVFVSKGIPVVPSLGNNDIWPHNTISTGPNKIFEEFSSIWNAFIPPTSSASFHQGGYFSTEIIPDAVAAISLNTLYFYKKNYAVGGCNFNDPEDPGNIHLDWLEEQLESFRSRQMQVWITGHVPPSEKGYFPECYYRFVELNLRFQDTILGNLYGHKNIDHFSLLDADDINMSTEESSETSAGSTLFDFLIADFSEIPEPLEEIHYDNYVVVNTNAAIVPRPYIPSFRVFAYNVTGLSSTARHVSSDPYLQTTKAAWRRRALNNEQLRTSNQPKCRQLEYRDTWRCHFDKPRHSDSESPSRSNSLWSPLGYAQFYMPRLGEFDQTHDPDFELEYMTFPLSRMHPDEETQDTTNHQYVMPLRLLPEELRQPHAVESEYTPYKLDDLTIPSWLDLATRLAKEKELQIKFKEFMYMGGKET</sequence>
<dbReference type="STRING" id="180088.A0A1J8R8G1"/>
<dbReference type="PANTHER" id="PTHR10340">
    <property type="entry name" value="SPHINGOMYELIN PHOSPHODIESTERASE"/>
    <property type="match status" value="1"/>
</dbReference>
<evidence type="ECO:0000259" key="4">
    <source>
        <dbReference type="Pfam" id="PF00149"/>
    </source>
</evidence>
<dbReference type="OrthoDB" id="348678at2759"/>
<name>A0A1J8R8G1_9AGAM</name>
<evidence type="ECO:0000256" key="3">
    <source>
        <dbReference type="SAM" id="SignalP"/>
    </source>
</evidence>
<keyword evidence="3" id="KW-0732">Signal</keyword>
<organism evidence="5 6">
    <name type="scientific">Rhizopogon vesiculosus</name>
    <dbReference type="NCBI Taxonomy" id="180088"/>
    <lineage>
        <taxon>Eukaryota</taxon>
        <taxon>Fungi</taxon>
        <taxon>Dikarya</taxon>
        <taxon>Basidiomycota</taxon>
        <taxon>Agaricomycotina</taxon>
        <taxon>Agaricomycetes</taxon>
        <taxon>Agaricomycetidae</taxon>
        <taxon>Boletales</taxon>
        <taxon>Suillineae</taxon>
        <taxon>Rhizopogonaceae</taxon>
        <taxon>Rhizopogon</taxon>
    </lineage>
</organism>
<accession>A0A1J8R8G1</accession>
<evidence type="ECO:0000256" key="2">
    <source>
        <dbReference type="ARBA" id="ARBA00023180"/>
    </source>
</evidence>
<dbReference type="PANTHER" id="PTHR10340:SF55">
    <property type="entry name" value="ENDOPOLYPHOSPHATASE"/>
    <property type="match status" value="1"/>
</dbReference>
<feature type="chain" id="PRO_5012837373" description="Calcineurin-like phosphoesterase domain-containing protein" evidence="3">
    <location>
        <begin position="20"/>
        <end position="564"/>
    </location>
</feature>
<dbReference type="GO" id="GO:0008081">
    <property type="term" value="F:phosphoric diester hydrolase activity"/>
    <property type="evidence" value="ECO:0007669"/>
    <property type="project" value="TreeGrafter"/>
</dbReference>
<evidence type="ECO:0000256" key="1">
    <source>
        <dbReference type="ARBA" id="ARBA00022801"/>
    </source>
</evidence>
<feature type="domain" description="Calcineurin-like phosphoesterase" evidence="4">
    <location>
        <begin position="43"/>
        <end position="272"/>
    </location>
</feature>
<keyword evidence="2" id="KW-0325">Glycoprotein</keyword>
<keyword evidence="1" id="KW-0378">Hydrolase</keyword>
<dbReference type="AlphaFoldDB" id="A0A1J8R8G1"/>
<comment type="caution">
    <text evidence="5">The sequence shown here is derived from an EMBL/GenBank/DDBJ whole genome shotgun (WGS) entry which is preliminary data.</text>
</comment>
<dbReference type="Gene3D" id="3.60.21.10">
    <property type="match status" value="1"/>
</dbReference>
<evidence type="ECO:0000313" key="6">
    <source>
        <dbReference type="Proteomes" id="UP000183567"/>
    </source>
</evidence>
<dbReference type="CDD" id="cd00842">
    <property type="entry name" value="MPP_ASMase"/>
    <property type="match status" value="1"/>
</dbReference>
<dbReference type="GO" id="GO:0004309">
    <property type="term" value="F:exopolyphosphatase activity"/>
    <property type="evidence" value="ECO:0007669"/>
    <property type="project" value="TreeGrafter"/>
</dbReference>
<feature type="signal peptide" evidence="3">
    <location>
        <begin position="1"/>
        <end position="19"/>
    </location>
</feature>
<dbReference type="GO" id="GO:0000298">
    <property type="term" value="F:endopolyphosphatase activity"/>
    <property type="evidence" value="ECO:0007669"/>
    <property type="project" value="TreeGrafter"/>
</dbReference>
<gene>
    <name evidence="5" type="ORF">AZE42_07034</name>
</gene>
<dbReference type="EMBL" id="LVVM01001672">
    <property type="protein sequence ID" value="OJA18026.1"/>
    <property type="molecule type" value="Genomic_DNA"/>
</dbReference>
<dbReference type="InterPro" id="IPR029052">
    <property type="entry name" value="Metallo-depent_PP-like"/>
</dbReference>
<dbReference type="InterPro" id="IPR041805">
    <property type="entry name" value="ASMase/PPN1_MPP"/>
</dbReference>